<dbReference type="InterPro" id="IPR012677">
    <property type="entry name" value="Nucleotide-bd_a/b_plait_sf"/>
</dbReference>
<comment type="similarity">
    <text evidence="2">Belongs to the ESF2/ABP1 family.</text>
</comment>
<dbReference type="InterPro" id="IPR035979">
    <property type="entry name" value="RBD_domain_sf"/>
</dbReference>
<evidence type="ECO:0000256" key="3">
    <source>
        <dbReference type="ARBA" id="ARBA00020737"/>
    </source>
</evidence>
<keyword evidence="8" id="KW-1185">Reference proteome</keyword>
<proteinExistence type="inferred from homology"/>
<name>A0A7M5V7B0_9CNID</name>
<protein>
    <recommendedName>
        <fullName evidence="3">Activator of basal transcription 1</fullName>
    </recommendedName>
</protein>
<feature type="compositionally biased region" description="Polar residues" evidence="6">
    <location>
        <begin position="214"/>
        <end position="229"/>
    </location>
</feature>
<evidence type="ECO:0000256" key="2">
    <source>
        <dbReference type="ARBA" id="ARBA00005819"/>
    </source>
</evidence>
<evidence type="ECO:0000313" key="8">
    <source>
        <dbReference type="Proteomes" id="UP000594262"/>
    </source>
</evidence>
<keyword evidence="4" id="KW-0694">RNA-binding</keyword>
<dbReference type="CDD" id="cd12263">
    <property type="entry name" value="RRM_ABT1_like"/>
    <property type="match status" value="1"/>
</dbReference>
<dbReference type="Gene3D" id="3.30.70.330">
    <property type="match status" value="1"/>
</dbReference>
<dbReference type="InterPro" id="IPR034353">
    <property type="entry name" value="ABT1/ESF2_RRM"/>
</dbReference>
<dbReference type="PANTHER" id="PTHR12311:SF7">
    <property type="entry name" value="ACTIVATOR OF BASAL TRANSCRIPTION 1"/>
    <property type="match status" value="1"/>
</dbReference>
<dbReference type="PANTHER" id="PTHR12311">
    <property type="entry name" value="ACTIVATOR OF BASAL TRANSCRIPTION 1"/>
    <property type="match status" value="1"/>
</dbReference>
<accession>A0A7M5V7B0</accession>
<dbReference type="AlphaFoldDB" id="A0A7M5V7B0"/>
<dbReference type="Proteomes" id="UP000594262">
    <property type="component" value="Unplaced"/>
</dbReference>
<dbReference type="EnsemblMetazoa" id="CLYHEMT010971.1">
    <property type="protein sequence ID" value="CLYHEMP010971.1"/>
    <property type="gene ID" value="CLYHEMG010971"/>
</dbReference>
<dbReference type="SUPFAM" id="SSF54928">
    <property type="entry name" value="RNA-binding domain, RBD"/>
    <property type="match status" value="1"/>
</dbReference>
<keyword evidence="5" id="KW-0539">Nucleus</keyword>
<dbReference type="GO" id="GO:0000472">
    <property type="term" value="P:endonucleolytic cleavage to generate mature 5'-end of SSU-rRNA from (SSU-rRNA, 5.8S rRNA, LSU-rRNA)"/>
    <property type="evidence" value="ECO:0007669"/>
    <property type="project" value="TreeGrafter"/>
</dbReference>
<feature type="compositionally biased region" description="Basic and acidic residues" evidence="6">
    <location>
        <begin position="199"/>
        <end position="213"/>
    </location>
</feature>
<feature type="region of interest" description="Disordered" evidence="6">
    <location>
        <begin position="155"/>
        <end position="229"/>
    </location>
</feature>
<evidence type="ECO:0000256" key="6">
    <source>
        <dbReference type="SAM" id="MobiDB-lite"/>
    </source>
</evidence>
<reference evidence="7" key="1">
    <citation type="submission" date="2021-01" db="UniProtKB">
        <authorList>
            <consortium name="EnsemblMetazoa"/>
        </authorList>
    </citation>
    <scope>IDENTIFICATION</scope>
</reference>
<dbReference type="GO" id="GO:0000447">
    <property type="term" value="P:endonucleolytic cleavage in ITS1 to separate SSU-rRNA from 5.8S rRNA and LSU-rRNA from tricistronic rRNA transcript (SSU-rRNA, 5.8S rRNA, LSU-rRNA)"/>
    <property type="evidence" value="ECO:0007669"/>
    <property type="project" value="TreeGrafter"/>
</dbReference>
<dbReference type="GO" id="GO:0005730">
    <property type="term" value="C:nucleolus"/>
    <property type="evidence" value="ECO:0007669"/>
    <property type="project" value="UniProtKB-SubCell"/>
</dbReference>
<organism evidence="7 8">
    <name type="scientific">Clytia hemisphaerica</name>
    <dbReference type="NCBI Taxonomy" id="252671"/>
    <lineage>
        <taxon>Eukaryota</taxon>
        <taxon>Metazoa</taxon>
        <taxon>Cnidaria</taxon>
        <taxon>Hydrozoa</taxon>
        <taxon>Hydroidolina</taxon>
        <taxon>Leptothecata</taxon>
        <taxon>Obeliida</taxon>
        <taxon>Clytiidae</taxon>
        <taxon>Clytia</taxon>
    </lineage>
</organism>
<dbReference type="GO" id="GO:0003723">
    <property type="term" value="F:RNA binding"/>
    <property type="evidence" value="ECO:0007669"/>
    <property type="project" value="UniProtKB-KW"/>
</dbReference>
<evidence type="ECO:0000256" key="1">
    <source>
        <dbReference type="ARBA" id="ARBA00004604"/>
    </source>
</evidence>
<dbReference type="GeneID" id="136798479"/>
<evidence type="ECO:0000313" key="7">
    <source>
        <dbReference type="EnsemblMetazoa" id="CLYHEMP010971.1"/>
    </source>
</evidence>
<evidence type="ECO:0000256" key="5">
    <source>
        <dbReference type="ARBA" id="ARBA00023242"/>
    </source>
</evidence>
<dbReference type="OrthoDB" id="287393at2759"/>
<dbReference type="GO" id="GO:0034462">
    <property type="term" value="P:small-subunit processome assembly"/>
    <property type="evidence" value="ECO:0007669"/>
    <property type="project" value="TreeGrafter"/>
</dbReference>
<comment type="subcellular location">
    <subcellularLocation>
        <location evidence="1">Nucleus</location>
        <location evidence="1">Nucleolus</location>
    </subcellularLocation>
</comment>
<dbReference type="InterPro" id="IPR039119">
    <property type="entry name" value="ABT1/Esf2"/>
</dbReference>
<dbReference type="RefSeq" id="XP_066911198.1">
    <property type="nucleotide sequence ID" value="XM_067055097.1"/>
</dbReference>
<evidence type="ECO:0000256" key="4">
    <source>
        <dbReference type="ARBA" id="ARBA00022884"/>
    </source>
</evidence>
<sequence length="229" mass="26711">MAEEVEKVAKPGIVYLSRIPPSMNPLKVKNLLSQFGEISRTFLQPEEEFVRKRRKKHGGNTKKQFTEGWLEFKDKKIARTVARSLNNTKIGGKKRYYYHDDIWNIKYLPKFQWTHIKEKLAYEKAARGQRMRTEISQAKKEASFYLENVGKGKAMTAMQERREKKRKRKLGEETASSETQKNEEEADVPPEKLRKKFYKKEMVGSSKVKERANKSQLSSALLSEIFTSG</sequence>
<dbReference type="GO" id="GO:0000480">
    <property type="term" value="P:endonucleolytic cleavage in 5'-ETS of tricistronic rRNA transcript (SSU-rRNA, 5.8S rRNA, LSU-rRNA)"/>
    <property type="evidence" value="ECO:0007669"/>
    <property type="project" value="TreeGrafter"/>
</dbReference>